<dbReference type="Gene3D" id="3.40.710.10">
    <property type="entry name" value="DD-peptidase/beta-lactamase superfamily"/>
    <property type="match status" value="1"/>
</dbReference>
<dbReference type="PANTHER" id="PTHR46825">
    <property type="entry name" value="D-ALANYL-D-ALANINE-CARBOXYPEPTIDASE/ENDOPEPTIDASE AMPH"/>
    <property type="match status" value="1"/>
</dbReference>
<dbReference type="EMBL" id="CP001686">
    <property type="protein sequence ID" value="ACV05238.1"/>
    <property type="molecule type" value="Genomic_DNA"/>
</dbReference>
<dbReference type="SUPFAM" id="SSF56601">
    <property type="entry name" value="beta-lactamase/transpeptidase-like"/>
    <property type="match status" value="1"/>
</dbReference>
<dbReference type="STRING" id="478801.Ksed_01490"/>
<proteinExistence type="predicted"/>
<evidence type="ECO:0000313" key="3">
    <source>
        <dbReference type="EMBL" id="ACV05238.1"/>
    </source>
</evidence>
<feature type="domain" description="Beta-lactamase-related" evidence="1">
    <location>
        <begin position="28"/>
        <end position="340"/>
    </location>
</feature>
<keyword evidence="4" id="KW-1185">Reference proteome</keyword>
<dbReference type="AlphaFoldDB" id="C7NJ13"/>
<evidence type="ECO:0000313" key="4">
    <source>
        <dbReference type="Proteomes" id="UP000006666"/>
    </source>
</evidence>
<dbReference type="Pfam" id="PF24491">
    <property type="entry name" value="DUF7586"/>
    <property type="match status" value="1"/>
</dbReference>
<organism evidence="3 4">
    <name type="scientific">Kytococcus sedentarius (strain ATCC 14392 / DSM 20547 / JCM 11482 / CCUG 33030 / NBRC 15357 / NCTC 11040 / CCM 314 / 541)</name>
    <name type="common">Micrococcus sedentarius</name>
    <dbReference type="NCBI Taxonomy" id="478801"/>
    <lineage>
        <taxon>Bacteria</taxon>
        <taxon>Bacillati</taxon>
        <taxon>Actinomycetota</taxon>
        <taxon>Actinomycetes</taxon>
        <taxon>Micrococcales</taxon>
        <taxon>Kytococcaceae</taxon>
        <taxon>Kytococcus</taxon>
    </lineage>
</organism>
<dbReference type="InterPro" id="IPR050491">
    <property type="entry name" value="AmpC-like"/>
</dbReference>
<dbReference type="KEGG" id="kse:Ksed_01490"/>
<dbReference type="InterPro" id="IPR001466">
    <property type="entry name" value="Beta-lactam-related"/>
</dbReference>
<reference evidence="3 4" key="1">
    <citation type="journal article" date="2009" name="Stand. Genomic Sci.">
        <title>Complete genome sequence of Kytococcus sedentarius type strain (541).</title>
        <authorList>
            <person name="Sims D."/>
            <person name="Brettin T."/>
            <person name="Detter J.C."/>
            <person name="Han C."/>
            <person name="Lapidus A."/>
            <person name="Copeland A."/>
            <person name="Glavina Del Rio T."/>
            <person name="Nolan M."/>
            <person name="Chen F."/>
            <person name="Lucas S."/>
            <person name="Tice H."/>
            <person name="Cheng J.F."/>
            <person name="Bruce D."/>
            <person name="Goodwin L."/>
            <person name="Pitluck S."/>
            <person name="Ovchinnikova G."/>
            <person name="Pati A."/>
            <person name="Ivanova N."/>
            <person name="Mavrommatis K."/>
            <person name="Chen A."/>
            <person name="Palaniappan K."/>
            <person name="D'haeseleer P."/>
            <person name="Chain P."/>
            <person name="Bristow J."/>
            <person name="Eisen J.A."/>
            <person name="Markowitz V."/>
            <person name="Hugenholtz P."/>
            <person name="Schneider S."/>
            <person name="Goker M."/>
            <person name="Pukall R."/>
            <person name="Kyrpides N.C."/>
            <person name="Klenk H.P."/>
        </authorList>
    </citation>
    <scope>NUCLEOTIDE SEQUENCE [LARGE SCALE GENOMIC DNA]</scope>
    <source>
        <strain evidence="4">ATCC 14392 / DSM 20547 / JCM 11482 / CCUG 33030 / NBRC 15357 / NCTC 11040 / CCM 314 / 541</strain>
    </source>
</reference>
<dbReference type="RefSeq" id="WP_012801657.1">
    <property type="nucleotide sequence ID" value="NC_013169.1"/>
</dbReference>
<dbReference type="InterPro" id="IPR056008">
    <property type="entry name" value="DUF7586"/>
</dbReference>
<name>C7NJ13_KYTSD</name>
<accession>C7NJ13</accession>
<dbReference type="eggNOG" id="COG1680">
    <property type="taxonomic scope" value="Bacteria"/>
</dbReference>
<dbReference type="InterPro" id="IPR012338">
    <property type="entry name" value="Beta-lactam/transpept-like"/>
</dbReference>
<dbReference type="PANTHER" id="PTHR46825:SF7">
    <property type="entry name" value="D-ALANYL-D-ALANINE CARBOXYPEPTIDASE"/>
    <property type="match status" value="1"/>
</dbReference>
<gene>
    <name evidence="3" type="ordered locus">Ksed_01490</name>
</gene>
<dbReference type="Pfam" id="PF00144">
    <property type="entry name" value="Beta-lactamase"/>
    <property type="match status" value="1"/>
</dbReference>
<protein>
    <submittedName>
        <fullName evidence="3">Penicillin-binding protein, beta-lactamase class C</fullName>
    </submittedName>
</protein>
<evidence type="ECO:0000259" key="2">
    <source>
        <dbReference type="Pfam" id="PF24491"/>
    </source>
</evidence>
<dbReference type="HOGENOM" id="CLU_020027_2_0_11"/>
<sequence length="460" mass="49908">MSHDAPQTQDGLRRSTTRELHRIALEGQSTGRVPALFAGVQRGGELVWSEGIGTTGGGEGRDRAATADDQYLVASNTKTFTAVMIMQARDEGRLSLDDHLGDHLPGGTPSPAHAATIRSALAHVSGMQREPHGDVWETLAFPDAERLVQEYAQAERVGPSHTRWHYSNLMYCLLGEVVAHLDGRSWAESLQARLLDPLELRRTTVGFSGAQVQGYFVPPFSDVPLVEPVPEFRGTAPCGGLASTPSDMARWSGFVADPDEAVLAPDTLEEMTQPQTVIDPRGWSATMGLGFFLMRRDKRIWVGHTGGMPGHITGVFTHRESGTGGLVFMNNSNSPDPAALAIDLGEALESAEPAAGEPWTPGESVPEELTGVLGHWYTEGSHVVFSVRQGALEARMAGAPKEAPPAVFERVEADLYRTVSGRERGEMLRITRREDGTVLKMNWATYLVTREPLAFGQNPQ</sequence>
<evidence type="ECO:0000259" key="1">
    <source>
        <dbReference type="Pfam" id="PF00144"/>
    </source>
</evidence>
<dbReference type="Proteomes" id="UP000006666">
    <property type="component" value="Chromosome"/>
</dbReference>
<feature type="domain" description="DUF7586" evidence="2">
    <location>
        <begin position="365"/>
        <end position="450"/>
    </location>
</feature>